<protein>
    <submittedName>
        <fullName evidence="1">Tail fiber protein</fullName>
    </submittedName>
</protein>
<proteinExistence type="predicted"/>
<keyword evidence="2" id="KW-1185">Reference proteome</keyword>
<evidence type="ECO:0000313" key="2">
    <source>
        <dbReference type="Proteomes" id="UP000316733"/>
    </source>
</evidence>
<evidence type="ECO:0000313" key="1">
    <source>
        <dbReference type="EMBL" id="QCG76047.1"/>
    </source>
</evidence>
<dbReference type="Proteomes" id="UP000316733">
    <property type="component" value="Segment"/>
</dbReference>
<organism evidence="1 2">
    <name type="scientific">Pseudomonas phage vB_PaeM_PA5oct</name>
    <dbReference type="NCBI Taxonomy" id="2163605"/>
    <lineage>
        <taxon>Viruses</taxon>
        <taxon>Duplodnaviria</taxon>
        <taxon>Heunggongvirae</taxon>
        <taxon>Uroviricota</taxon>
        <taxon>Caudoviricetes</taxon>
        <taxon>Arenbergviridae</taxon>
        <taxon>Wroclawvirus</taxon>
        <taxon>Wroclawvirus PA5oct</taxon>
    </lineage>
</organism>
<accession>A0A4Y5JTK1</accession>
<gene>
    <name evidence="1" type="ORF">EST35_0165</name>
</gene>
<name>A0A4Y5JTK1_9CAUD</name>
<reference evidence="2" key="1">
    <citation type="journal article" date="2020" name="bioRxiv">
        <title>Integrative omics analysis of Pseudomonas aeruginosa virus PA5oct highlights the molecular complexity of jumbo phages.</title>
        <authorList>
            <person name="Lood C."/>
            <person name="Danis-Wlodarczyk K."/>
            <person name="Blasdel B.G."/>
            <person name="Jang H.B."/>
            <person name="Vandenheuvel D."/>
            <person name="Briers Y."/>
            <person name="Noben J.-P."/>
            <person name="van Noort V."/>
            <person name="Drulis-Kawa Z."/>
            <person name="Lavigne R."/>
        </authorList>
    </citation>
    <scope>NUCLEOTIDE SEQUENCE [LARGE SCALE GENOMIC DNA]</scope>
</reference>
<dbReference type="EMBL" id="MK797984">
    <property type="protein sequence ID" value="QCG76047.1"/>
    <property type="molecule type" value="Genomic_DNA"/>
</dbReference>
<sequence>MNYRVKHYRYRLIDGGYLVRDLKKNTETSLVFTGTYVKSYVQDVGENLINILNNFSYHLPPVSAVTGQLWWKENTRQMYIFPGPNGLDSTNINNWVPITKFEEDAVWAHITNYNNPHLVDKYSVKLDKLENYPIFDISKNFADVLNASSARTNLGVFGKDVTYTKAEADALFLKKTDKAANSNNLNGIPAAKFMKVAAPVANAAINVTPSDGLMSFRSGKSYLESRGISNGLSINNTIATNNSSATILELNNTTLSTSSVFIKLYNRGSLNTAPVLALQYRLSPNQLYIGNNQVFHLGYRPTPAQIGALPVNGKASDSAALDGRINSTLATPGTVVERDSSGAITGRLLRSTGNNTSDQFTRNSKIGFVRSNSNNTMRFTPAQALNEWAGYNTLIKKSKGWISWSGPTGSRLDSWNLTVSKLASGRYRVYLSVPAPDTNYVVVLGNADAMVWNNQLNITEQWVTTKTTTYFDVNCKITKADHIINYNPSGWTNRFGEDYFDAPFFSLVIYY</sequence>